<feature type="compositionally biased region" description="Basic and acidic residues" evidence="6">
    <location>
        <begin position="539"/>
        <end position="548"/>
    </location>
</feature>
<evidence type="ECO:0008006" key="11">
    <source>
        <dbReference type="Google" id="ProtNLM"/>
    </source>
</evidence>
<evidence type="ECO:0000256" key="1">
    <source>
        <dbReference type="ARBA" id="ARBA00004245"/>
    </source>
</evidence>
<gene>
    <name evidence="9" type="ORF">Cni_G13807</name>
</gene>
<dbReference type="FunFam" id="1.20.120.1900:FF:000018">
    <property type="entry name" value="Gamma-tubulin complex component 6 isoform A"/>
    <property type="match status" value="1"/>
</dbReference>
<organism evidence="9 10">
    <name type="scientific">Canna indica</name>
    <name type="common">Indian-shot</name>
    <dbReference type="NCBI Taxonomy" id="4628"/>
    <lineage>
        <taxon>Eukaryota</taxon>
        <taxon>Viridiplantae</taxon>
        <taxon>Streptophyta</taxon>
        <taxon>Embryophyta</taxon>
        <taxon>Tracheophyta</taxon>
        <taxon>Spermatophyta</taxon>
        <taxon>Magnoliopsida</taxon>
        <taxon>Liliopsida</taxon>
        <taxon>Zingiberales</taxon>
        <taxon>Cannaceae</taxon>
        <taxon>Canna</taxon>
    </lineage>
</organism>
<dbReference type="GO" id="GO:0043015">
    <property type="term" value="F:gamma-tubulin binding"/>
    <property type="evidence" value="ECO:0007669"/>
    <property type="project" value="InterPro"/>
</dbReference>
<dbReference type="PANTHER" id="PTHR19302">
    <property type="entry name" value="GAMMA TUBULIN COMPLEX PROTEIN"/>
    <property type="match status" value="1"/>
</dbReference>
<keyword evidence="5" id="KW-0206">Cytoskeleton</keyword>
<dbReference type="InterPro" id="IPR040457">
    <property type="entry name" value="GCP_C"/>
</dbReference>
<protein>
    <recommendedName>
        <fullName evidence="11">Gamma-tubulin complex component</fullName>
    </recommendedName>
</protein>
<evidence type="ECO:0000313" key="10">
    <source>
        <dbReference type="Proteomes" id="UP001327560"/>
    </source>
</evidence>
<evidence type="ECO:0000259" key="8">
    <source>
        <dbReference type="Pfam" id="PF17681"/>
    </source>
</evidence>
<dbReference type="Proteomes" id="UP001327560">
    <property type="component" value="Chromosome 4"/>
</dbReference>
<dbReference type="GO" id="GO:0000278">
    <property type="term" value="P:mitotic cell cycle"/>
    <property type="evidence" value="ECO:0007669"/>
    <property type="project" value="TreeGrafter"/>
</dbReference>
<accession>A0AAQ3QE35</accession>
<dbReference type="GO" id="GO:0000930">
    <property type="term" value="C:gamma-tubulin complex"/>
    <property type="evidence" value="ECO:0007669"/>
    <property type="project" value="TreeGrafter"/>
</dbReference>
<keyword evidence="4" id="KW-0493">Microtubule</keyword>
<sequence length="1255" mass="142694">METDPNFSSLLRTLKLEDPLVPPKTWESIPSESGEARFAASCSEFQDPIYQSSSISEAKLVHLVVNALLGVKSSIMEIDKISEICSSSSADRTCHRVPTLWCRSLSTNALGKLLKCTSHSGFVVYLLQKFVDFYLCATGDGKGNGDKGGGGNNKKDTNLLDLLKSPTEGKVDNTNKVWMCPPYSLVNQAFAVAVKKVLQGYFGALNTLQRSVRLRRSIMGFEKSDGSNSLTKTSHSGITVLEVLLHTTELRTQIESLGNICFPSFAGLSLSREALMMETNLQFHNFPRGVDLLSYLYVQLRDADPIHQPLLKLLFIDSCEPYCGFIKSWIFRASIEDPYKEFFMDNLTESNVTTESINDNFITEIKEQVGISVPCFLKDVHRPLVRAGLQLQVLVKFLSLFNLAVVGERVKTNYNLANIEEILPFWAGMPTDLAFLSNLLTFCKHRIEALIYQRQMMYQMMLEKLKIFFSNFDVRYQRMNHMVIPIGNAPNLFSRTSPSIPIILLPDRSYIFSTTADELEATKIDTIQKDTDASSTSDESSHDMELLHSSESSYSSEDEMESECFLTPGNNASQTDYFLHLNSLSCYESKILSPNSIESGWLCSSKISSYSKLKQQVPGTPLTVHPMDENIKGSSVSISCNDGKSTNPMLIINEDYNSDKWLVGFPENSSYGVMKYKDSRIPCLAANSILLRDEITRSQESTSAIDKVLIPFQSKLDTVKRLELMDAINEHHSWDILSSFKSNHHYDLNANPTLTRISCLSKMEKSKNIRSNEGRQPQYPYFDFSSVIDPCNSGSMLATSDHGLQVETSSLVNFGLALDANGISTDTVQINIKKQPDCYPICSSDASKEEQQTSRDLPTKISGGTAWVGSLQYYSEDFNISAEENCHASAMEFEMPLDVVIDKCIVQEILLQYKYVSNFTIKLLEEGFDLHEHLLALRRYHFMVLADWADAFIISVRKQKWSAIEPEKKIAEIQGLLELALQRSSCETDQYKERLYVYMNRESTVPMSSCSSGMHIFDFMLLGYRVDWPIRIIVTPAALKIYAEIFRYLIQVKLAAFSLTEVWYHIKALMHEVLHDQDSKFQQVELNILMKLRQQMNHFLSALQQYLHSQLSNVSWCRFQHSLKNQVKDMMDLETVHMSYLAEALHICFLSDETKPVAVIIKNILQCVLDFEVCLTGSHLYLGGGAETYKSQPQVNLSEVLTIKATFERYLKELYLLYQKSPKHVEFSLCRFWDHLNYNEYYYNFFNKEMGYIYM</sequence>
<proteinExistence type="inferred from homology"/>
<evidence type="ECO:0000256" key="2">
    <source>
        <dbReference type="ARBA" id="ARBA00010337"/>
    </source>
</evidence>
<dbReference type="GO" id="GO:0051321">
    <property type="term" value="P:meiotic cell cycle"/>
    <property type="evidence" value="ECO:0007669"/>
    <property type="project" value="TreeGrafter"/>
</dbReference>
<evidence type="ECO:0000256" key="4">
    <source>
        <dbReference type="ARBA" id="ARBA00022701"/>
    </source>
</evidence>
<feature type="domain" description="Gamma tubulin complex component C-terminal" evidence="7">
    <location>
        <begin position="930"/>
        <end position="1242"/>
    </location>
</feature>
<dbReference type="InterPro" id="IPR041470">
    <property type="entry name" value="GCP_N"/>
</dbReference>
<dbReference type="GO" id="GO:0000922">
    <property type="term" value="C:spindle pole"/>
    <property type="evidence" value="ECO:0007669"/>
    <property type="project" value="InterPro"/>
</dbReference>
<evidence type="ECO:0000313" key="9">
    <source>
        <dbReference type="EMBL" id="WOL05085.1"/>
    </source>
</evidence>
<name>A0AAQ3QE35_9LILI</name>
<keyword evidence="10" id="KW-1185">Reference proteome</keyword>
<dbReference type="Pfam" id="PF17681">
    <property type="entry name" value="GCP_N_terminal"/>
    <property type="match status" value="1"/>
</dbReference>
<dbReference type="AlphaFoldDB" id="A0AAQ3QE35"/>
<dbReference type="PANTHER" id="PTHR19302:SF70">
    <property type="entry name" value="GAMMA-TUBULIN COMPLEX COMPONENT 6"/>
    <property type="match status" value="1"/>
</dbReference>
<dbReference type="InterPro" id="IPR007259">
    <property type="entry name" value="GCP"/>
</dbReference>
<dbReference type="EMBL" id="CP136893">
    <property type="protein sequence ID" value="WOL05085.1"/>
    <property type="molecule type" value="Genomic_DNA"/>
</dbReference>
<dbReference type="GO" id="GO:0031122">
    <property type="term" value="P:cytoplasmic microtubule organization"/>
    <property type="evidence" value="ECO:0007669"/>
    <property type="project" value="TreeGrafter"/>
</dbReference>
<comment type="subcellular location">
    <subcellularLocation>
        <location evidence="1">Cytoplasm</location>
        <location evidence="1">Cytoskeleton</location>
    </subcellularLocation>
</comment>
<dbReference type="Pfam" id="PF04130">
    <property type="entry name" value="GCP_C_terminal"/>
    <property type="match status" value="1"/>
</dbReference>
<dbReference type="GO" id="GO:0051011">
    <property type="term" value="F:microtubule minus-end binding"/>
    <property type="evidence" value="ECO:0007669"/>
    <property type="project" value="TreeGrafter"/>
</dbReference>
<reference evidence="9 10" key="1">
    <citation type="submission" date="2023-10" db="EMBL/GenBank/DDBJ databases">
        <title>Chromosome-scale genome assembly provides insights into flower coloration mechanisms of Canna indica.</title>
        <authorList>
            <person name="Li C."/>
        </authorList>
    </citation>
    <scope>NUCLEOTIDE SEQUENCE [LARGE SCALE GENOMIC DNA]</scope>
    <source>
        <tissue evidence="9">Flower</tissue>
    </source>
</reference>
<feature type="domain" description="Gamma tubulin complex component protein N-terminal" evidence="8">
    <location>
        <begin position="65"/>
        <end position="393"/>
    </location>
</feature>
<evidence type="ECO:0000259" key="7">
    <source>
        <dbReference type="Pfam" id="PF04130"/>
    </source>
</evidence>
<comment type="similarity">
    <text evidence="2">Belongs to the TUBGCP family.</text>
</comment>
<dbReference type="GO" id="GO:0007020">
    <property type="term" value="P:microtubule nucleation"/>
    <property type="evidence" value="ECO:0007669"/>
    <property type="project" value="InterPro"/>
</dbReference>
<feature type="region of interest" description="Disordered" evidence="6">
    <location>
        <begin position="530"/>
        <end position="553"/>
    </location>
</feature>
<evidence type="ECO:0000256" key="5">
    <source>
        <dbReference type="ARBA" id="ARBA00023212"/>
    </source>
</evidence>
<dbReference type="GO" id="GO:0005874">
    <property type="term" value="C:microtubule"/>
    <property type="evidence" value="ECO:0007669"/>
    <property type="project" value="UniProtKB-KW"/>
</dbReference>
<keyword evidence="3" id="KW-0963">Cytoplasm</keyword>
<evidence type="ECO:0000256" key="6">
    <source>
        <dbReference type="SAM" id="MobiDB-lite"/>
    </source>
</evidence>
<evidence type="ECO:0000256" key="3">
    <source>
        <dbReference type="ARBA" id="ARBA00022490"/>
    </source>
</evidence>
<dbReference type="Gene3D" id="1.20.120.1900">
    <property type="entry name" value="Gamma-tubulin complex, C-terminal domain"/>
    <property type="match status" value="1"/>
</dbReference>
<dbReference type="InterPro" id="IPR042241">
    <property type="entry name" value="GCP_C_sf"/>
</dbReference>
<dbReference type="GO" id="GO:0051225">
    <property type="term" value="P:spindle assembly"/>
    <property type="evidence" value="ECO:0007669"/>
    <property type="project" value="TreeGrafter"/>
</dbReference>